<accession>A0A2L2SUD9</accession>
<protein>
    <submittedName>
        <fullName evidence="1">Uncharacterized protein</fullName>
    </submittedName>
</protein>
<dbReference type="EMBL" id="LN649232">
    <property type="protein sequence ID" value="CEI39155.1"/>
    <property type="molecule type" value="Genomic_DNA"/>
</dbReference>
<proteinExistence type="predicted"/>
<evidence type="ECO:0000313" key="2">
    <source>
        <dbReference type="Proteomes" id="UP000245910"/>
    </source>
</evidence>
<keyword evidence="2" id="KW-1185">Reference proteome</keyword>
<evidence type="ECO:0000313" key="1">
    <source>
        <dbReference type="EMBL" id="CEI39155.1"/>
    </source>
</evidence>
<sequence>MVGVYGVTVVHRNTKGFNPETLWKKDKHYCGSVLQCVKALEQGSRMITPDFAAIKDTHILGIEEGPV</sequence>
<name>A0A2L2SUD9_9HYPO</name>
<dbReference type="Proteomes" id="UP000245910">
    <property type="component" value="Chromosome IIII"/>
</dbReference>
<reference evidence="2" key="1">
    <citation type="submission" date="2014-10" db="EMBL/GenBank/DDBJ databases">
        <authorList>
            <person name="King R."/>
        </authorList>
    </citation>
    <scope>NUCLEOTIDE SEQUENCE [LARGE SCALE GENOMIC DNA]</scope>
    <source>
        <strain evidence="2">A3/5</strain>
    </source>
</reference>
<dbReference type="AlphaFoldDB" id="A0A2L2SUD9"/>
<organism evidence="1 2">
    <name type="scientific">Fusarium venenatum</name>
    <dbReference type="NCBI Taxonomy" id="56646"/>
    <lineage>
        <taxon>Eukaryota</taxon>
        <taxon>Fungi</taxon>
        <taxon>Dikarya</taxon>
        <taxon>Ascomycota</taxon>
        <taxon>Pezizomycotina</taxon>
        <taxon>Sordariomycetes</taxon>
        <taxon>Hypocreomycetidae</taxon>
        <taxon>Hypocreales</taxon>
        <taxon>Nectriaceae</taxon>
        <taxon>Fusarium</taxon>
    </lineage>
</organism>